<keyword evidence="2" id="KW-1185">Reference proteome</keyword>
<dbReference type="Proteomes" id="UP000565711">
    <property type="component" value="Unassembled WGS sequence"/>
</dbReference>
<sequence length="172" mass="17599">MTSDTTRVLRGVSVGALSALVTASAHSSGGGGVPSEAGALLLVVICAALGYTAAAVQPRALSRTWLMAVLGVAQLFGHFVIAAAESHHHAAPVGTSMLVAHLLATVIGAQLIRSAEYGARRAISALRRMVPPPVQLPVDRLLYAPAVSARDPFEPRLVDLSGTGTRGPPNIA</sequence>
<comment type="caution">
    <text evidence="1">The sequence shown here is derived from an EMBL/GenBank/DDBJ whole genome shotgun (WGS) entry which is preliminary data.</text>
</comment>
<evidence type="ECO:0000313" key="2">
    <source>
        <dbReference type="Proteomes" id="UP000565711"/>
    </source>
</evidence>
<reference evidence="1 2" key="1">
    <citation type="submission" date="2020-04" db="EMBL/GenBank/DDBJ databases">
        <title>MicrobeNet Type strains.</title>
        <authorList>
            <person name="Nicholson A.C."/>
        </authorList>
    </citation>
    <scope>NUCLEOTIDE SEQUENCE [LARGE SCALE GENOMIC DNA]</scope>
    <source>
        <strain evidence="1 2">JCM 12354</strain>
    </source>
</reference>
<dbReference type="AlphaFoldDB" id="A0A846Y253"/>
<gene>
    <name evidence="1" type="ORF">HGA08_25600</name>
</gene>
<name>A0A846Y253_9NOCA</name>
<organism evidence="1 2">
    <name type="scientific">Nocardia vermiculata</name>
    <dbReference type="NCBI Taxonomy" id="257274"/>
    <lineage>
        <taxon>Bacteria</taxon>
        <taxon>Bacillati</taxon>
        <taxon>Actinomycetota</taxon>
        <taxon>Actinomycetes</taxon>
        <taxon>Mycobacteriales</taxon>
        <taxon>Nocardiaceae</taxon>
        <taxon>Nocardia</taxon>
    </lineage>
</organism>
<dbReference type="RefSeq" id="WP_157103006.1">
    <property type="nucleotide sequence ID" value="NZ_JAAXOP010000019.1"/>
</dbReference>
<proteinExistence type="predicted"/>
<accession>A0A846Y253</accession>
<evidence type="ECO:0000313" key="1">
    <source>
        <dbReference type="EMBL" id="NKY53576.1"/>
    </source>
</evidence>
<dbReference type="EMBL" id="JAAXOP010000019">
    <property type="protein sequence ID" value="NKY53576.1"/>
    <property type="molecule type" value="Genomic_DNA"/>
</dbReference>
<protein>
    <submittedName>
        <fullName evidence="1">Uncharacterized protein</fullName>
    </submittedName>
</protein>